<dbReference type="GO" id="GO:0004175">
    <property type="term" value="F:endopeptidase activity"/>
    <property type="evidence" value="ECO:0007669"/>
    <property type="project" value="UniProtKB-ARBA"/>
</dbReference>
<keyword evidence="3" id="KW-1185">Reference proteome</keyword>
<keyword evidence="2" id="KW-0647">Proteasome</keyword>
<gene>
    <name evidence="2" type="ORF">SAMN04487945_0138</name>
</gene>
<proteinExistence type="predicted"/>
<accession>A0A1I0MK76</accession>
<dbReference type="InterPro" id="IPR029055">
    <property type="entry name" value="Ntn_hydrolases_N"/>
</dbReference>
<dbReference type="AlphaFoldDB" id="A0A1I0MK76"/>
<dbReference type="Proteomes" id="UP000198518">
    <property type="component" value="Unassembled WGS sequence"/>
</dbReference>
<dbReference type="InterPro" id="IPR001353">
    <property type="entry name" value="Proteasome_sua/b"/>
</dbReference>
<dbReference type="GO" id="GO:0051603">
    <property type="term" value="P:proteolysis involved in protein catabolic process"/>
    <property type="evidence" value="ECO:0007669"/>
    <property type="project" value="InterPro"/>
</dbReference>
<dbReference type="GO" id="GO:0005839">
    <property type="term" value="C:proteasome core complex"/>
    <property type="evidence" value="ECO:0007669"/>
    <property type="project" value="InterPro"/>
</dbReference>
<sequence>MGTVVAIETEGGVAFAADTGVVDDSDATSEGAHRLFAFDEALAGAVGDPGDVGEFGRRVDATLRELDVEAGRDIGITSFARLAADAAEDLGVEAVVAARDGDGRAWFRRVGPEGGALGDSQQTAIGSGAAVALGHLDSATAGPELSDAVELARESVDAARDCDPETTADVEVAELPSREYAGPTGE</sequence>
<evidence type="ECO:0000256" key="1">
    <source>
        <dbReference type="SAM" id="MobiDB-lite"/>
    </source>
</evidence>
<name>A0A1I0MK76_9EURY</name>
<evidence type="ECO:0000313" key="3">
    <source>
        <dbReference type="Proteomes" id="UP000198518"/>
    </source>
</evidence>
<dbReference type="EMBL" id="FOJA01000001">
    <property type="protein sequence ID" value="SEV88707.1"/>
    <property type="molecule type" value="Genomic_DNA"/>
</dbReference>
<dbReference type="OrthoDB" id="6330at2157"/>
<evidence type="ECO:0000313" key="2">
    <source>
        <dbReference type="EMBL" id="SEV88707.1"/>
    </source>
</evidence>
<dbReference type="Pfam" id="PF00227">
    <property type="entry name" value="Proteasome"/>
    <property type="match status" value="1"/>
</dbReference>
<dbReference type="STRING" id="355548.SAMN04487945_0138"/>
<feature type="region of interest" description="Disordered" evidence="1">
    <location>
        <begin position="156"/>
        <end position="186"/>
    </location>
</feature>
<protein>
    <submittedName>
        <fullName evidence="2">Proteasome beta subunit</fullName>
    </submittedName>
</protein>
<dbReference type="Gene3D" id="3.60.20.10">
    <property type="entry name" value="Glutamine Phosphoribosylpyrophosphate, subunit 1, domain 1"/>
    <property type="match status" value="1"/>
</dbReference>
<organism evidence="2 3">
    <name type="scientific">Halobacterium jilantaiense</name>
    <dbReference type="NCBI Taxonomy" id="355548"/>
    <lineage>
        <taxon>Archaea</taxon>
        <taxon>Methanobacteriati</taxon>
        <taxon>Methanobacteriota</taxon>
        <taxon>Stenosarchaea group</taxon>
        <taxon>Halobacteria</taxon>
        <taxon>Halobacteriales</taxon>
        <taxon>Halobacteriaceae</taxon>
        <taxon>Halobacterium</taxon>
    </lineage>
</organism>
<dbReference type="RefSeq" id="WP_089667228.1">
    <property type="nucleotide sequence ID" value="NZ_FOJA01000001.1"/>
</dbReference>
<reference evidence="2 3" key="1">
    <citation type="submission" date="2016-10" db="EMBL/GenBank/DDBJ databases">
        <authorList>
            <person name="de Groot N.N."/>
        </authorList>
    </citation>
    <scope>NUCLEOTIDE SEQUENCE [LARGE SCALE GENOMIC DNA]</scope>
    <source>
        <strain evidence="2 3">CGMCC 1.5337</strain>
    </source>
</reference>
<dbReference type="SUPFAM" id="SSF56235">
    <property type="entry name" value="N-terminal nucleophile aminohydrolases (Ntn hydrolases)"/>
    <property type="match status" value="1"/>
</dbReference>